<comment type="similarity">
    <text evidence="1">Belongs to the beta-class carbonic anhydrase family.</text>
</comment>
<evidence type="ECO:0000256" key="6">
    <source>
        <dbReference type="ARBA" id="ARBA00024993"/>
    </source>
</evidence>
<keyword evidence="10" id="KW-1185">Reference proteome</keyword>
<dbReference type="PANTHER" id="PTHR11002:SF76">
    <property type="entry name" value="CARBONIC ANHYDRASE"/>
    <property type="match status" value="1"/>
</dbReference>
<dbReference type="GO" id="GO:0004089">
    <property type="term" value="F:carbonate dehydratase activity"/>
    <property type="evidence" value="ECO:0007669"/>
    <property type="project" value="UniProtKB-EC"/>
</dbReference>
<comment type="function">
    <text evidence="6">Catalyzes the reversible hydration of carbon dioxide to form bicarbonate.</text>
</comment>
<feature type="binding site" evidence="8">
    <location>
        <position position="101"/>
    </location>
    <ligand>
        <name>Zn(2+)</name>
        <dbReference type="ChEBI" id="CHEBI:29105"/>
    </ligand>
</feature>
<dbReference type="PROSITE" id="PS51318">
    <property type="entry name" value="TAT"/>
    <property type="match status" value="1"/>
</dbReference>
<evidence type="ECO:0000313" key="9">
    <source>
        <dbReference type="EMBL" id="MEG3435965.1"/>
    </source>
</evidence>
<keyword evidence="5" id="KW-0456">Lyase</keyword>
<dbReference type="PANTHER" id="PTHR11002">
    <property type="entry name" value="CARBONIC ANHYDRASE"/>
    <property type="match status" value="1"/>
</dbReference>
<keyword evidence="3 8" id="KW-0479">Metal-binding</keyword>
<dbReference type="SMART" id="SM00947">
    <property type="entry name" value="Pro_CA"/>
    <property type="match status" value="1"/>
</dbReference>
<feature type="binding site" evidence="8">
    <location>
        <position position="152"/>
    </location>
    <ligand>
        <name>Zn(2+)</name>
        <dbReference type="ChEBI" id="CHEBI:29105"/>
    </ligand>
</feature>
<comment type="caution">
    <text evidence="9">The sequence shown here is derived from an EMBL/GenBank/DDBJ whole genome shotgun (WGS) entry which is preliminary data.</text>
</comment>
<dbReference type="GO" id="GO:0015976">
    <property type="term" value="P:carbon utilization"/>
    <property type="evidence" value="ECO:0007669"/>
    <property type="project" value="InterPro"/>
</dbReference>
<dbReference type="Proteomes" id="UP001328733">
    <property type="component" value="Unassembled WGS sequence"/>
</dbReference>
<name>A0AAW9QG36_9CHRO</name>
<dbReference type="FunFam" id="3.40.1050.10:FF:000006">
    <property type="entry name" value="Carbonic anhydrase"/>
    <property type="match status" value="1"/>
</dbReference>
<evidence type="ECO:0000256" key="8">
    <source>
        <dbReference type="PIRSR" id="PIRSR601765-1"/>
    </source>
</evidence>
<evidence type="ECO:0000256" key="7">
    <source>
        <dbReference type="ARBA" id="ARBA00048348"/>
    </source>
</evidence>
<accession>A0AAW9QG36</accession>
<dbReference type="InterPro" id="IPR015892">
    <property type="entry name" value="Carbonic_anhydrase_CS"/>
</dbReference>
<protein>
    <recommendedName>
        <fullName evidence="2">carbonic anhydrase</fullName>
        <ecNumber evidence="2">4.2.1.1</ecNumber>
    </recommendedName>
</protein>
<evidence type="ECO:0000256" key="1">
    <source>
        <dbReference type="ARBA" id="ARBA00006217"/>
    </source>
</evidence>
<sequence>MSDLSRRQLIRYGGGFIGTGLAATVLGSQLSKASANDPRFVPDTFLAQNKNVTPDQALAKLMEGNQRFINKKRLNPNQDMARLAEVAESQAPFAAILGCADSRVPAEIIFDQGFGDLFVCRVAGNVATSEEIGSLEFGTMVLGAKAIVVLGHTRCGAVKATIEGGRFPGQIGRLIDGIQVGVERADTQSGASKLEKAIKANVMYQVEKLSKSTVMGDLIDKKQLKIVGAYYDLDTGKVNLIG</sequence>
<gene>
    <name evidence="9" type="ORF">V0288_02440</name>
</gene>
<evidence type="ECO:0000256" key="2">
    <source>
        <dbReference type="ARBA" id="ARBA00012925"/>
    </source>
</evidence>
<organism evidence="9 10">
    <name type="scientific">Pannus brasiliensis CCIBt3594</name>
    <dbReference type="NCBI Taxonomy" id="1427578"/>
    <lineage>
        <taxon>Bacteria</taxon>
        <taxon>Bacillati</taxon>
        <taxon>Cyanobacteriota</taxon>
        <taxon>Cyanophyceae</taxon>
        <taxon>Oscillatoriophycideae</taxon>
        <taxon>Chroococcales</taxon>
        <taxon>Microcystaceae</taxon>
        <taxon>Pannus</taxon>
    </lineage>
</organism>
<evidence type="ECO:0000313" key="10">
    <source>
        <dbReference type="Proteomes" id="UP001328733"/>
    </source>
</evidence>
<dbReference type="InterPro" id="IPR006311">
    <property type="entry name" value="TAT_signal"/>
</dbReference>
<feature type="binding site" evidence="8">
    <location>
        <position position="99"/>
    </location>
    <ligand>
        <name>Zn(2+)</name>
        <dbReference type="ChEBI" id="CHEBI:29105"/>
    </ligand>
</feature>
<dbReference type="PROSITE" id="PS00704">
    <property type="entry name" value="PROK_CO2_ANHYDRASE_1"/>
    <property type="match status" value="1"/>
</dbReference>
<dbReference type="GO" id="GO:0008270">
    <property type="term" value="F:zinc ion binding"/>
    <property type="evidence" value="ECO:0007669"/>
    <property type="project" value="InterPro"/>
</dbReference>
<comment type="cofactor">
    <cofactor evidence="8">
        <name>Zn(2+)</name>
        <dbReference type="ChEBI" id="CHEBI:29105"/>
    </cofactor>
    <text evidence="8">Binds 1 zinc ion per subunit.</text>
</comment>
<comment type="catalytic activity">
    <reaction evidence="7">
        <text>hydrogencarbonate + H(+) = CO2 + H2O</text>
        <dbReference type="Rhea" id="RHEA:10748"/>
        <dbReference type="ChEBI" id="CHEBI:15377"/>
        <dbReference type="ChEBI" id="CHEBI:15378"/>
        <dbReference type="ChEBI" id="CHEBI:16526"/>
        <dbReference type="ChEBI" id="CHEBI:17544"/>
        <dbReference type="EC" id="4.2.1.1"/>
    </reaction>
</comment>
<dbReference type="SUPFAM" id="SSF53056">
    <property type="entry name" value="beta-carbonic anhydrase, cab"/>
    <property type="match status" value="1"/>
</dbReference>
<dbReference type="EC" id="4.2.1.1" evidence="2"/>
<evidence type="ECO:0000256" key="4">
    <source>
        <dbReference type="ARBA" id="ARBA00022833"/>
    </source>
</evidence>
<reference evidence="9 10" key="1">
    <citation type="submission" date="2024-01" db="EMBL/GenBank/DDBJ databases">
        <title>Genomic insights into the taxonomy and metabolism of the cyanobacterium Pannus brasiliensis CCIBt3594.</title>
        <authorList>
            <person name="Machado M."/>
            <person name="Botero N.B."/>
            <person name="Andreote A.P.D."/>
            <person name="Feitosa A.M.T."/>
            <person name="Popin R."/>
            <person name="Sivonen K."/>
            <person name="Fiore M.F."/>
        </authorList>
    </citation>
    <scope>NUCLEOTIDE SEQUENCE [LARGE SCALE GENOMIC DNA]</scope>
    <source>
        <strain evidence="9 10">CCIBt3594</strain>
    </source>
</reference>
<dbReference type="Gene3D" id="3.40.1050.10">
    <property type="entry name" value="Carbonic anhydrase"/>
    <property type="match status" value="1"/>
</dbReference>
<dbReference type="RefSeq" id="WP_332863415.1">
    <property type="nucleotide sequence ID" value="NZ_JBAFSM010000003.1"/>
</dbReference>
<dbReference type="InterPro" id="IPR036874">
    <property type="entry name" value="Carbonic_anhydrase_sf"/>
</dbReference>
<dbReference type="Pfam" id="PF00484">
    <property type="entry name" value="Pro_CA"/>
    <property type="match status" value="1"/>
</dbReference>
<dbReference type="InterPro" id="IPR001765">
    <property type="entry name" value="Carbonic_anhydrase"/>
</dbReference>
<dbReference type="EMBL" id="JBAFSM010000003">
    <property type="protein sequence ID" value="MEG3435965.1"/>
    <property type="molecule type" value="Genomic_DNA"/>
</dbReference>
<evidence type="ECO:0000256" key="3">
    <source>
        <dbReference type="ARBA" id="ARBA00022723"/>
    </source>
</evidence>
<dbReference type="CDD" id="cd03378">
    <property type="entry name" value="beta_CA_cladeC"/>
    <property type="match status" value="1"/>
</dbReference>
<dbReference type="AlphaFoldDB" id="A0AAW9QG36"/>
<evidence type="ECO:0000256" key="5">
    <source>
        <dbReference type="ARBA" id="ARBA00023239"/>
    </source>
</evidence>
<proteinExistence type="inferred from homology"/>
<feature type="binding site" evidence="8">
    <location>
        <position position="155"/>
    </location>
    <ligand>
        <name>Zn(2+)</name>
        <dbReference type="ChEBI" id="CHEBI:29105"/>
    </ligand>
</feature>
<keyword evidence="4 8" id="KW-0862">Zinc</keyword>